<dbReference type="Gene3D" id="3.50.50.60">
    <property type="entry name" value="FAD/NAD(P)-binding domain"/>
    <property type="match status" value="1"/>
</dbReference>
<dbReference type="SUPFAM" id="SSF51905">
    <property type="entry name" value="FAD/NAD(P)-binding domain"/>
    <property type="match status" value="1"/>
</dbReference>
<dbReference type="InterPro" id="IPR001155">
    <property type="entry name" value="OxRdtase_FMN_N"/>
</dbReference>
<dbReference type="InterPro" id="IPR051793">
    <property type="entry name" value="NADH:flavin_oxidoreductase"/>
</dbReference>
<dbReference type="EMBL" id="JAHQCW010000008">
    <property type="protein sequence ID" value="MBU9736317.1"/>
    <property type="molecule type" value="Genomic_DNA"/>
</dbReference>
<reference evidence="12" key="1">
    <citation type="submission" date="2021-06" db="EMBL/GenBank/DDBJ databases">
        <title>Description of novel taxa of the family Lachnospiraceae.</title>
        <authorList>
            <person name="Chaplin A.V."/>
            <person name="Sokolova S.R."/>
            <person name="Pikina A.P."/>
            <person name="Korzhanova M."/>
            <person name="Belova V."/>
            <person name="Korostin D."/>
            <person name="Efimov B.A."/>
        </authorList>
    </citation>
    <scope>NUCLEOTIDE SEQUENCE</scope>
    <source>
        <strain evidence="12">ASD5720</strain>
    </source>
</reference>
<keyword evidence="6" id="KW-0479">Metal-binding</keyword>
<keyword evidence="8" id="KW-0408">Iron</keyword>
<evidence type="ECO:0000256" key="8">
    <source>
        <dbReference type="ARBA" id="ARBA00023004"/>
    </source>
</evidence>
<feature type="domain" description="FAD/NAD(P)-binding" evidence="11">
    <location>
        <begin position="383"/>
        <end position="643"/>
    </location>
</feature>
<comment type="caution">
    <text evidence="12">The sequence shown here is derived from an EMBL/GenBank/DDBJ whole genome shotgun (WGS) entry which is preliminary data.</text>
</comment>
<gene>
    <name evidence="12" type="ORF">KTH89_07180</name>
</gene>
<dbReference type="GO" id="GO:0046872">
    <property type="term" value="F:metal ion binding"/>
    <property type="evidence" value="ECO:0007669"/>
    <property type="project" value="UniProtKB-KW"/>
</dbReference>
<dbReference type="InterPro" id="IPR036188">
    <property type="entry name" value="FAD/NAD-bd_sf"/>
</dbReference>
<dbReference type="CDD" id="cd02803">
    <property type="entry name" value="OYE_like_FMN_family"/>
    <property type="match status" value="1"/>
</dbReference>
<evidence type="ECO:0000256" key="5">
    <source>
        <dbReference type="ARBA" id="ARBA00022643"/>
    </source>
</evidence>
<dbReference type="GO" id="GO:0016491">
    <property type="term" value="F:oxidoreductase activity"/>
    <property type="evidence" value="ECO:0007669"/>
    <property type="project" value="UniProtKB-KW"/>
</dbReference>
<evidence type="ECO:0000256" key="1">
    <source>
        <dbReference type="ARBA" id="ARBA00001917"/>
    </source>
</evidence>
<evidence type="ECO:0000256" key="9">
    <source>
        <dbReference type="ARBA" id="ARBA00023014"/>
    </source>
</evidence>
<evidence type="ECO:0000256" key="4">
    <source>
        <dbReference type="ARBA" id="ARBA00022630"/>
    </source>
</evidence>
<accession>A0A949JYZ0</accession>
<keyword evidence="4" id="KW-0285">Flavoprotein</keyword>
<protein>
    <submittedName>
        <fullName evidence="12">FAD-dependent oxidoreductase</fullName>
    </submittedName>
</protein>
<dbReference type="GO" id="GO:0010181">
    <property type="term" value="F:FMN binding"/>
    <property type="evidence" value="ECO:0007669"/>
    <property type="project" value="InterPro"/>
</dbReference>
<dbReference type="SUPFAM" id="SSF51395">
    <property type="entry name" value="FMN-linked oxidoreductases"/>
    <property type="match status" value="1"/>
</dbReference>
<dbReference type="InterPro" id="IPR023753">
    <property type="entry name" value="FAD/NAD-binding_dom"/>
</dbReference>
<comment type="similarity">
    <text evidence="3">In the N-terminal section; belongs to the NADH:flavin oxidoreductase/NADH oxidase family.</text>
</comment>
<dbReference type="Gene3D" id="3.20.20.70">
    <property type="entry name" value="Aldolase class I"/>
    <property type="match status" value="1"/>
</dbReference>
<evidence type="ECO:0000313" key="12">
    <source>
        <dbReference type="EMBL" id="MBU9736317.1"/>
    </source>
</evidence>
<organism evidence="12 13">
    <name type="scientific">Diplocloster agilis</name>
    <dbReference type="NCBI Taxonomy" id="2850323"/>
    <lineage>
        <taxon>Bacteria</taxon>
        <taxon>Bacillati</taxon>
        <taxon>Bacillota</taxon>
        <taxon>Clostridia</taxon>
        <taxon>Lachnospirales</taxon>
        <taxon>Lachnospiraceae</taxon>
        <taxon>Diplocloster</taxon>
    </lineage>
</organism>
<evidence type="ECO:0000256" key="6">
    <source>
        <dbReference type="ARBA" id="ARBA00022723"/>
    </source>
</evidence>
<comment type="cofactor">
    <cofactor evidence="2">
        <name>[4Fe-4S] cluster</name>
        <dbReference type="ChEBI" id="CHEBI:49883"/>
    </cofactor>
</comment>
<dbReference type="Pfam" id="PF00724">
    <property type="entry name" value="Oxidored_FMN"/>
    <property type="match status" value="1"/>
</dbReference>
<dbReference type="InterPro" id="IPR013785">
    <property type="entry name" value="Aldolase_TIM"/>
</dbReference>
<dbReference type="AlphaFoldDB" id="A0A949JYZ0"/>
<keyword evidence="13" id="KW-1185">Reference proteome</keyword>
<dbReference type="PRINTS" id="PR00368">
    <property type="entry name" value="FADPNR"/>
</dbReference>
<evidence type="ECO:0000256" key="7">
    <source>
        <dbReference type="ARBA" id="ARBA00023002"/>
    </source>
</evidence>
<feature type="domain" description="NADH:flavin oxidoreductase/NADH oxidase N-terminal" evidence="10">
    <location>
        <begin position="7"/>
        <end position="334"/>
    </location>
</feature>
<evidence type="ECO:0000256" key="2">
    <source>
        <dbReference type="ARBA" id="ARBA00001966"/>
    </source>
</evidence>
<sequence length="676" mass="73219">MTNFHHLFSPLTVNGLELKNRILMPAFHMKYADHGYATDRLKEFYYERAKGGAAMILVGGMRIDDLGGDIGLDSLSDDSFIEGYQELVKGIHQRGAKVGAQLYHAGRYMRSSSMPDHLPGLSASSTFSGFSRETSREMSVEDIRLTQQKWAEAAVRAKKAGFDAVEIIACTGYLICQFLSEITNKRTDEYGGSLENRCRFGQEVVQAVRRAVGPDYPVFMRITGNDFMPGGAGFAETVAFAKAVEEAGVDLLNVTGGWHETQIPQITGDVPPGTYTYLAHQIKQAVKIPVSASNRINDPYVAEEVLALGKSDMVSMARALLADPQWPNKVREGRLCEIRKCMGCNQGCLANSFFDKPGECLVNGKAGREYLFRDKPAPEKVKKILVVGGGPGGAEAAVNLAQRGHQVTLWEKSDRIGGQLPLVAAPSGKRDFMELIGYYESMLAKSGVEVVCNKEADAAEAAAGGFDVVITATGVIPKTMPLPNDDGSVPAYTAHQILAKEVIPGKNVVIIGGGTVGCETAHVLAEAGTLTPEQYHFLCIHHAENREFLDDLMNHSLRNISIVEILPKIGKGFDPGTAWPLLQGLDRMGVKKYPNTKVLSVKDKVVTVERTAKDGAVSVIEIPCDIIILAVGAVPNDKLYRELEGKVPELYNLGDSSGIGKVLTAVRDAVDLAYSI</sequence>
<keyword evidence="5" id="KW-0288">FMN</keyword>
<dbReference type="Pfam" id="PF07992">
    <property type="entry name" value="Pyr_redox_2"/>
    <property type="match status" value="1"/>
</dbReference>
<dbReference type="PANTHER" id="PTHR42917">
    <property type="entry name" value="2,4-DIENOYL-COA REDUCTASE"/>
    <property type="match status" value="1"/>
</dbReference>
<evidence type="ECO:0000256" key="3">
    <source>
        <dbReference type="ARBA" id="ARBA00011048"/>
    </source>
</evidence>
<dbReference type="PANTHER" id="PTHR42917:SF2">
    <property type="entry name" value="2,4-DIENOYL-COA REDUCTASE [(2E)-ENOYL-COA-PRODUCING]"/>
    <property type="match status" value="1"/>
</dbReference>
<dbReference type="RefSeq" id="WP_238721207.1">
    <property type="nucleotide sequence ID" value="NZ_JAHQCW010000008.1"/>
</dbReference>
<evidence type="ECO:0000259" key="11">
    <source>
        <dbReference type="Pfam" id="PF07992"/>
    </source>
</evidence>
<evidence type="ECO:0000259" key="10">
    <source>
        <dbReference type="Pfam" id="PF00724"/>
    </source>
</evidence>
<name>A0A949JYZ0_9FIRM</name>
<keyword evidence="7" id="KW-0560">Oxidoreductase</keyword>
<keyword evidence="9" id="KW-0411">Iron-sulfur</keyword>
<dbReference type="Gene3D" id="3.40.50.720">
    <property type="entry name" value="NAD(P)-binding Rossmann-like Domain"/>
    <property type="match status" value="1"/>
</dbReference>
<comment type="cofactor">
    <cofactor evidence="1">
        <name>FMN</name>
        <dbReference type="ChEBI" id="CHEBI:58210"/>
    </cofactor>
</comment>
<proteinExistence type="inferred from homology"/>
<dbReference type="GO" id="GO:0051536">
    <property type="term" value="F:iron-sulfur cluster binding"/>
    <property type="evidence" value="ECO:0007669"/>
    <property type="project" value="UniProtKB-KW"/>
</dbReference>
<evidence type="ECO:0000313" key="13">
    <source>
        <dbReference type="Proteomes" id="UP000712157"/>
    </source>
</evidence>
<dbReference type="PRINTS" id="PR00469">
    <property type="entry name" value="PNDRDTASEII"/>
</dbReference>
<dbReference type="Proteomes" id="UP000712157">
    <property type="component" value="Unassembled WGS sequence"/>
</dbReference>